<dbReference type="AlphaFoldDB" id="A0A8X7BM53"/>
<dbReference type="GO" id="GO:0019367">
    <property type="term" value="P:fatty acid elongation, saturated fatty acid"/>
    <property type="evidence" value="ECO:0007669"/>
    <property type="project" value="TreeGrafter"/>
</dbReference>
<evidence type="ECO:0000256" key="6">
    <source>
        <dbReference type="ARBA" id="ARBA00022989"/>
    </source>
</evidence>
<dbReference type="EMBL" id="BMAV01000148">
    <property type="protein sequence ID" value="GFY37141.1"/>
    <property type="molecule type" value="Genomic_DNA"/>
</dbReference>
<evidence type="ECO:0000313" key="12">
    <source>
        <dbReference type="Proteomes" id="UP000886998"/>
    </source>
</evidence>
<accession>A0A8X7BM53</accession>
<keyword evidence="12" id="KW-1185">Reference proteome</keyword>
<keyword evidence="3 10" id="KW-0808">Transferase</keyword>
<name>A0A8X7BM53_9ARAC</name>
<keyword evidence="2 10" id="KW-0444">Lipid biosynthesis</keyword>
<keyword evidence="4 10" id="KW-0812">Transmembrane</keyword>
<dbReference type="GO" id="GO:0030148">
    <property type="term" value="P:sphingolipid biosynthetic process"/>
    <property type="evidence" value="ECO:0007669"/>
    <property type="project" value="TreeGrafter"/>
</dbReference>
<proteinExistence type="inferred from homology"/>
<evidence type="ECO:0000256" key="9">
    <source>
        <dbReference type="ARBA" id="ARBA00023160"/>
    </source>
</evidence>
<dbReference type="PANTHER" id="PTHR11157">
    <property type="entry name" value="FATTY ACID ACYL TRANSFERASE-RELATED"/>
    <property type="match status" value="1"/>
</dbReference>
<evidence type="ECO:0000256" key="3">
    <source>
        <dbReference type="ARBA" id="ARBA00022679"/>
    </source>
</evidence>
<evidence type="ECO:0000256" key="5">
    <source>
        <dbReference type="ARBA" id="ARBA00022832"/>
    </source>
</evidence>
<evidence type="ECO:0000256" key="7">
    <source>
        <dbReference type="ARBA" id="ARBA00023098"/>
    </source>
</evidence>
<reference evidence="11" key="1">
    <citation type="submission" date="2020-08" db="EMBL/GenBank/DDBJ databases">
        <title>Multicomponent nature underlies the extraordinary mechanical properties of spider dragline silk.</title>
        <authorList>
            <person name="Kono N."/>
            <person name="Nakamura H."/>
            <person name="Mori M."/>
            <person name="Yoshida Y."/>
            <person name="Ohtoshi R."/>
            <person name="Malay A.D."/>
            <person name="Moran D.A.P."/>
            <person name="Tomita M."/>
            <person name="Numata K."/>
            <person name="Arakawa K."/>
        </authorList>
    </citation>
    <scope>NUCLEOTIDE SEQUENCE</scope>
</reference>
<keyword evidence="7 10" id="KW-0443">Lipid metabolism</keyword>
<comment type="caution">
    <text evidence="10">Lacks conserved residue(s) required for the propagation of feature annotation.</text>
</comment>
<evidence type="ECO:0000256" key="1">
    <source>
        <dbReference type="ARBA" id="ARBA00004141"/>
    </source>
</evidence>
<dbReference type="EC" id="2.3.1.199" evidence="10"/>
<evidence type="ECO:0000256" key="4">
    <source>
        <dbReference type="ARBA" id="ARBA00022692"/>
    </source>
</evidence>
<protein>
    <recommendedName>
        <fullName evidence="10">Elongation of very long chain fatty acids protein</fullName>
        <ecNumber evidence="10">2.3.1.199</ecNumber>
    </recommendedName>
    <alternativeName>
        <fullName evidence="10">Very-long-chain 3-oxoacyl-CoA synthase</fullName>
    </alternativeName>
</protein>
<dbReference type="GO" id="GO:0034625">
    <property type="term" value="P:fatty acid elongation, monounsaturated fatty acid"/>
    <property type="evidence" value="ECO:0007669"/>
    <property type="project" value="TreeGrafter"/>
</dbReference>
<comment type="catalytic activity">
    <reaction evidence="10">
        <text>a very-long-chain acyl-CoA + malonyl-CoA + H(+) = a very-long-chain 3-oxoacyl-CoA + CO2 + CoA</text>
        <dbReference type="Rhea" id="RHEA:32727"/>
        <dbReference type="ChEBI" id="CHEBI:15378"/>
        <dbReference type="ChEBI" id="CHEBI:16526"/>
        <dbReference type="ChEBI" id="CHEBI:57287"/>
        <dbReference type="ChEBI" id="CHEBI:57384"/>
        <dbReference type="ChEBI" id="CHEBI:90725"/>
        <dbReference type="ChEBI" id="CHEBI:90736"/>
        <dbReference type="EC" id="2.3.1.199"/>
    </reaction>
</comment>
<keyword evidence="9 10" id="KW-0275">Fatty acid biosynthesis</keyword>
<evidence type="ECO:0000256" key="2">
    <source>
        <dbReference type="ARBA" id="ARBA00022516"/>
    </source>
</evidence>
<dbReference type="PANTHER" id="PTHR11157:SF69">
    <property type="entry name" value="ELONGATION OF VERY LONG CHAIN FATTY ACIDS PROTEIN 7"/>
    <property type="match status" value="1"/>
</dbReference>
<evidence type="ECO:0000313" key="11">
    <source>
        <dbReference type="EMBL" id="GFY37141.1"/>
    </source>
</evidence>
<comment type="caution">
    <text evidence="11">The sequence shown here is derived from an EMBL/GenBank/DDBJ whole genome shotgun (WGS) entry which is preliminary data.</text>
</comment>
<dbReference type="Pfam" id="PF01151">
    <property type="entry name" value="ELO"/>
    <property type="match status" value="1"/>
</dbReference>
<dbReference type="OrthoDB" id="434092at2759"/>
<gene>
    <name evidence="11" type="primary">Elovl1_7</name>
    <name evidence="11" type="ORF">TNIN_290671</name>
</gene>
<sequence>MHTAWLQSWWLEDSGFEIRFLQTPLNRQSHSYCVREQKSMTVVANSKITWFSAEFNWRCQSIDWSENEESLNAAKIGWILLIIKLLELLDTIFLVLWKEDSEISLKHLYLQLHSPLLVWYGLKFAPGGYNSLYSTLTSFVSTWNHIYFMSKVSRPSHMQDICLKKLVSIIHLVAFTTIFIYNAYLYIFPPRSVTCPSSFSV</sequence>
<dbReference type="GO" id="GO:0005789">
    <property type="term" value="C:endoplasmic reticulum membrane"/>
    <property type="evidence" value="ECO:0007669"/>
    <property type="project" value="TreeGrafter"/>
</dbReference>
<keyword evidence="8 10" id="KW-0472">Membrane</keyword>
<evidence type="ECO:0000256" key="10">
    <source>
        <dbReference type="RuleBase" id="RU361115"/>
    </source>
</evidence>
<dbReference type="InterPro" id="IPR002076">
    <property type="entry name" value="ELO_fam"/>
</dbReference>
<comment type="similarity">
    <text evidence="10">Belongs to the ELO family.</text>
</comment>
<keyword evidence="5 10" id="KW-0276">Fatty acid metabolism</keyword>
<organism evidence="11 12">
    <name type="scientific">Trichonephila inaurata madagascariensis</name>
    <dbReference type="NCBI Taxonomy" id="2747483"/>
    <lineage>
        <taxon>Eukaryota</taxon>
        <taxon>Metazoa</taxon>
        <taxon>Ecdysozoa</taxon>
        <taxon>Arthropoda</taxon>
        <taxon>Chelicerata</taxon>
        <taxon>Arachnida</taxon>
        <taxon>Araneae</taxon>
        <taxon>Araneomorphae</taxon>
        <taxon>Entelegynae</taxon>
        <taxon>Araneoidea</taxon>
        <taxon>Nephilidae</taxon>
        <taxon>Trichonephila</taxon>
        <taxon>Trichonephila inaurata</taxon>
    </lineage>
</organism>
<comment type="subcellular location">
    <subcellularLocation>
        <location evidence="1">Membrane</location>
        <topology evidence="1">Multi-pass membrane protein</topology>
    </subcellularLocation>
</comment>
<dbReference type="GO" id="GO:0009922">
    <property type="term" value="F:fatty acid elongase activity"/>
    <property type="evidence" value="ECO:0007669"/>
    <property type="project" value="UniProtKB-EC"/>
</dbReference>
<dbReference type="GO" id="GO:0042761">
    <property type="term" value="P:very long-chain fatty acid biosynthetic process"/>
    <property type="evidence" value="ECO:0007669"/>
    <property type="project" value="TreeGrafter"/>
</dbReference>
<dbReference type="GO" id="GO:0034626">
    <property type="term" value="P:fatty acid elongation, polyunsaturated fatty acid"/>
    <property type="evidence" value="ECO:0007669"/>
    <property type="project" value="TreeGrafter"/>
</dbReference>
<evidence type="ECO:0000256" key="8">
    <source>
        <dbReference type="ARBA" id="ARBA00023136"/>
    </source>
</evidence>
<dbReference type="Proteomes" id="UP000886998">
    <property type="component" value="Unassembled WGS sequence"/>
</dbReference>
<keyword evidence="6 10" id="KW-1133">Transmembrane helix</keyword>
<feature type="transmembrane region" description="Helical" evidence="10">
    <location>
        <begin position="169"/>
        <end position="188"/>
    </location>
</feature>